<dbReference type="InterPro" id="IPR037359">
    <property type="entry name" value="NST/OST"/>
</dbReference>
<dbReference type="Gene3D" id="3.40.50.300">
    <property type="entry name" value="P-loop containing nucleotide triphosphate hydrolases"/>
    <property type="match status" value="1"/>
</dbReference>
<dbReference type="SUPFAM" id="SSF52540">
    <property type="entry name" value="P-loop containing nucleoside triphosphate hydrolases"/>
    <property type="match status" value="1"/>
</dbReference>
<dbReference type="EMBL" id="DUCX01000040">
    <property type="protein sequence ID" value="HIF37348.1"/>
    <property type="molecule type" value="Genomic_DNA"/>
</dbReference>
<reference evidence="5" key="1">
    <citation type="journal article" date="2019" name="bioRxiv">
        <title>Genome diversification in globally distributed novel marine Proteobacteria is linked to environmental adaptation.</title>
        <authorList>
            <person name="Zhou Z."/>
            <person name="Tran P.Q."/>
            <person name="Kieft K."/>
            <person name="Anantharaman K."/>
        </authorList>
    </citation>
    <scope>NUCLEOTIDE SEQUENCE [LARGE SCALE GENOMIC DNA]</scope>
</reference>
<accession>A0A7J4GS46</accession>
<keyword evidence="1 4" id="KW-0808">Transferase</keyword>
<name>A0A7J4GS46_9ARCH</name>
<evidence type="ECO:0000313" key="5">
    <source>
        <dbReference type="Proteomes" id="UP000585802"/>
    </source>
</evidence>
<sequence>MVNPNLFVAGVPKAGTTSLFHYLALHPDVFPSSRKEPGYFHPFKIKELDKNLEAYKKFFTGHSGQRYVIEATPGYFYGGNESADAINNFSPESKIIIVLRNPVERLFSFYKYKKSLGHIDGKLNFGSYVDECKNTPDNQSIQKDNYDFWAMVGGNYASLLSEWYYVFDNRLKVCFFDDMVKDEPKFIGEICKWLDLDKSKIDDSQTKVQNRSMIYRSQVLQRVATSFDRMLSGVWYYLPWLKWPFSGIYNLLNAKPHTEIISDSLRAELNQYYQDDMHKTRDILKGRQIENLPDWLTK</sequence>
<dbReference type="AlphaFoldDB" id="A0A7J4GS46"/>
<evidence type="ECO:0000256" key="2">
    <source>
        <dbReference type="ARBA" id="ARBA00023180"/>
    </source>
</evidence>
<proteinExistence type="predicted"/>
<evidence type="ECO:0000259" key="3">
    <source>
        <dbReference type="Pfam" id="PF00685"/>
    </source>
</evidence>
<dbReference type="InterPro" id="IPR027417">
    <property type="entry name" value="P-loop_NTPase"/>
</dbReference>
<feature type="domain" description="Sulfotransferase" evidence="3">
    <location>
        <begin position="4"/>
        <end position="203"/>
    </location>
</feature>
<dbReference type="Pfam" id="PF00685">
    <property type="entry name" value="Sulfotransfer_1"/>
    <property type="match status" value="1"/>
</dbReference>
<dbReference type="PANTHER" id="PTHR10605">
    <property type="entry name" value="HEPARAN SULFATE SULFOTRANSFERASE"/>
    <property type="match status" value="1"/>
</dbReference>
<comment type="caution">
    <text evidence="4">The sequence shown here is derived from an EMBL/GenBank/DDBJ whole genome shotgun (WGS) entry which is preliminary data.</text>
</comment>
<evidence type="ECO:0000313" key="4">
    <source>
        <dbReference type="EMBL" id="HIF37348.1"/>
    </source>
</evidence>
<keyword evidence="2" id="KW-0325">Glycoprotein</keyword>
<protein>
    <submittedName>
        <fullName evidence="4">Sulfotransferase</fullName>
    </submittedName>
</protein>
<organism evidence="4 5">
    <name type="scientific">Marine Group III euryarchaeote</name>
    <dbReference type="NCBI Taxonomy" id="2173149"/>
    <lineage>
        <taxon>Archaea</taxon>
        <taxon>Methanobacteriati</taxon>
        <taxon>Thermoplasmatota</taxon>
        <taxon>Thermoplasmata</taxon>
        <taxon>Candidatus Thermoprofundales</taxon>
    </lineage>
</organism>
<evidence type="ECO:0000256" key="1">
    <source>
        <dbReference type="ARBA" id="ARBA00022679"/>
    </source>
</evidence>
<gene>
    <name evidence="4" type="ORF">EYQ70_02935</name>
</gene>
<dbReference type="InterPro" id="IPR000863">
    <property type="entry name" value="Sulfotransferase_dom"/>
</dbReference>
<dbReference type="Proteomes" id="UP000585802">
    <property type="component" value="Unassembled WGS sequence"/>
</dbReference>
<dbReference type="GO" id="GO:0008146">
    <property type="term" value="F:sulfotransferase activity"/>
    <property type="evidence" value="ECO:0007669"/>
    <property type="project" value="InterPro"/>
</dbReference>
<dbReference type="PANTHER" id="PTHR10605:SF56">
    <property type="entry name" value="BIFUNCTIONAL HEPARAN SULFATE N-DEACETYLASE_N-SULFOTRANSFERASE"/>
    <property type="match status" value="1"/>
</dbReference>